<dbReference type="GO" id="GO:0000978">
    <property type="term" value="F:RNA polymerase II cis-regulatory region sequence-specific DNA binding"/>
    <property type="evidence" value="ECO:0007669"/>
    <property type="project" value="TreeGrafter"/>
</dbReference>
<evidence type="ECO:0000259" key="7">
    <source>
        <dbReference type="PROSITE" id="PS51088"/>
    </source>
</evidence>
<dbReference type="Gene3D" id="2.70.50.80">
    <property type="match status" value="1"/>
</dbReference>
<feature type="domain" description="TEA" evidence="7">
    <location>
        <begin position="11"/>
        <end position="85"/>
    </location>
</feature>
<dbReference type="Pfam" id="PF17725">
    <property type="entry name" value="YBD"/>
    <property type="match status" value="1"/>
</dbReference>
<name>A0A914CM36_9BILA</name>
<dbReference type="Pfam" id="PF01285">
    <property type="entry name" value="TEA"/>
    <property type="match status" value="1"/>
</dbReference>
<reference evidence="9" key="1">
    <citation type="submission" date="2022-11" db="UniProtKB">
        <authorList>
            <consortium name="WormBaseParasite"/>
        </authorList>
    </citation>
    <scope>IDENTIFICATION</scope>
</reference>
<evidence type="ECO:0000256" key="1">
    <source>
        <dbReference type="ARBA" id="ARBA00004123"/>
    </source>
</evidence>
<evidence type="ECO:0000256" key="4">
    <source>
        <dbReference type="ARBA" id="ARBA00023163"/>
    </source>
</evidence>
<feature type="DNA-binding region" description="TEA" evidence="6">
    <location>
        <begin position="11"/>
        <end position="85"/>
    </location>
</feature>
<dbReference type="Proteomes" id="UP000887540">
    <property type="component" value="Unplaced"/>
</dbReference>
<keyword evidence="4" id="KW-0804">Transcription</keyword>
<dbReference type="GO" id="GO:0005667">
    <property type="term" value="C:transcription regulator complex"/>
    <property type="evidence" value="ECO:0007669"/>
    <property type="project" value="TreeGrafter"/>
</dbReference>
<keyword evidence="2" id="KW-0805">Transcription regulation</keyword>
<dbReference type="Gene3D" id="6.10.20.40">
    <property type="entry name" value="TEA/ATTS domain"/>
    <property type="match status" value="1"/>
</dbReference>
<protein>
    <submittedName>
        <fullName evidence="9">TEA domain-containing protein</fullName>
    </submittedName>
</protein>
<dbReference type="PROSITE" id="PS51088">
    <property type="entry name" value="TEA_2"/>
    <property type="match status" value="1"/>
</dbReference>
<dbReference type="InterPro" id="IPR038096">
    <property type="entry name" value="TEA/ATTS_sf"/>
</dbReference>
<dbReference type="InterPro" id="IPR000818">
    <property type="entry name" value="TEA/ATTS_dom"/>
</dbReference>
<dbReference type="PRINTS" id="PR00065">
    <property type="entry name" value="TEADOMAIN"/>
</dbReference>
<keyword evidence="8" id="KW-1185">Reference proteome</keyword>
<dbReference type="PANTHER" id="PTHR11834">
    <property type="entry name" value="TRANSCRIPTIONAL ENHANCER FACTOR TEF RELATED"/>
    <property type="match status" value="1"/>
</dbReference>
<dbReference type="InterPro" id="IPR041086">
    <property type="entry name" value="YBD"/>
</dbReference>
<keyword evidence="3" id="KW-0238">DNA-binding</keyword>
<dbReference type="GO" id="GO:0000981">
    <property type="term" value="F:DNA-binding transcription factor activity, RNA polymerase II-specific"/>
    <property type="evidence" value="ECO:0007669"/>
    <property type="project" value="TreeGrafter"/>
</dbReference>
<proteinExistence type="predicted"/>
<dbReference type="WBParaSite" id="ACRNAN_scaffold1181.g25764.t1">
    <property type="protein sequence ID" value="ACRNAN_scaffold1181.g25764.t1"/>
    <property type="gene ID" value="ACRNAN_scaffold1181.g25764"/>
</dbReference>
<dbReference type="GO" id="GO:0005634">
    <property type="term" value="C:nucleus"/>
    <property type="evidence" value="ECO:0007669"/>
    <property type="project" value="UniProtKB-SubCell"/>
</dbReference>
<dbReference type="SMART" id="SM00426">
    <property type="entry name" value="TEA"/>
    <property type="match status" value="1"/>
</dbReference>
<evidence type="ECO:0000313" key="8">
    <source>
        <dbReference type="Proteomes" id="UP000887540"/>
    </source>
</evidence>
<accession>A0A914CM36</accession>
<dbReference type="PANTHER" id="PTHR11834:SF0">
    <property type="entry name" value="PROTEIN SCALLOPED"/>
    <property type="match status" value="1"/>
</dbReference>
<evidence type="ECO:0000256" key="3">
    <source>
        <dbReference type="ARBA" id="ARBA00023125"/>
    </source>
</evidence>
<keyword evidence="5" id="KW-0539">Nucleus</keyword>
<comment type="subcellular location">
    <subcellularLocation>
        <location evidence="1">Nucleus</location>
    </subcellularLocation>
</comment>
<sequence length="345" mass="40881">MPYKRALQIINEEDEEIWTHDVEEAFQEALIQYPAEKRRIKQSDGKFYGRNILISHYIKKRCGKTRTRHLSTMNMIIAPDTYRNKLLGLTDYGAVKFLQLHENHDTEQYFTDITTFLSNICDLLKYRKVSGEKFALLSVLLYTHEIPYSNVITRGFTCISNFIIPEIKLSQVKHHFGQDLIELYKKTPKTAFYLVKSWNNWYYPNKENKSLCIWENIFYSPYLLNAEFKVTLYIQGKSIYTFIVDHMEVEEIIFGLEKYFIYKAKLQVNNDDNEDSYTNTQAIYFNTIKKVIDSGNFQLLRIIMKNLSRLIVVTDQDTCETLLVLACINDYMPEFTGYQYFRIIP</sequence>
<evidence type="ECO:0000256" key="6">
    <source>
        <dbReference type="PROSITE-ProRule" id="PRU00505"/>
    </source>
</evidence>
<dbReference type="InterPro" id="IPR050937">
    <property type="entry name" value="TEC1_TEAD_TF"/>
</dbReference>
<evidence type="ECO:0000256" key="2">
    <source>
        <dbReference type="ARBA" id="ARBA00023015"/>
    </source>
</evidence>
<organism evidence="8 9">
    <name type="scientific">Acrobeloides nanus</name>
    <dbReference type="NCBI Taxonomy" id="290746"/>
    <lineage>
        <taxon>Eukaryota</taxon>
        <taxon>Metazoa</taxon>
        <taxon>Ecdysozoa</taxon>
        <taxon>Nematoda</taxon>
        <taxon>Chromadorea</taxon>
        <taxon>Rhabditida</taxon>
        <taxon>Tylenchina</taxon>
        <taxon>Cephalobomorpha</taxon>
        <taxon>Cephaloboidea</taxon>
        <taxon>Cephalobidae</taxon>
        <taxon>Acrobeloides</taxon>
    </lineage>
</organism>
<evidence type="ECO:0000313" key="9">
    <source>
        <dbReference type="WBParaSite" id="ACRNAN_scaffold1181.g25764.t1"/>
    </source>
</evidence>
<evidence type="ECO:0000256" key="5">
    <source>
        <dbReference type="ARBA" id="ARBA00023242"/>
    </source>
</evidence>
<dbReference type="AlphaFoldDB" id="A0A914CM36"/>